<protein>
    <recommendedName>
        <fullName evidence="1">F-box domain-containing protein</fullName>
    </recommendedName>
</protein>
<dbReference type="SUPFAM" id="SSF81383">
    <property type="entry name" value="F-box domain"/>
    <property type="match status" value="1"/>
</dbReference>
<evidence type="ECO:0000259" key="1">
    <source>
        <dbReference type="Pfam" id="PF00646"/>
    </source>
</evidence>
<evidence type="ECO:0000313" key="3">
    <source>
        <dbReference type="Proteomes" id="UP000759131"/>
    </source>
</evidence>
<dbReference type="SUPFAM" id="SSF52047">
    <property type="entry name" value="RNI-like"/>
    <property type="match status" value="1"/>
</dbReference>
<dbReference type="AlphaFoldDB" id="A0A7R9KTF6"/>
<dbReference type="OrthoDB" id="6532759at2759"/>
<organism evidence="2">
    <name type="scientific">Medioppia subpectinata</name>
    <dbReference type="NCBI Taxonomy" id="1979941"/>
    <lineage>
        <taxon>Eukaryota</taxon>
        <taxon>Metazoa</taxon>
        <taxon>Ecdysozoa</taxon>
        <taxon>Arthropoda</taxon>
        <taxon>Chelicerata</taxon>
        <taxon>Arachnida</taxon>
        <taxon>Acari</taxon>
        <taxon>Acariformes</taxon>
        <taxon>Sarcoptiformes</taxon>
        <taxon>Oribatida</taxon>
        <taxon>Brachypylina</taxon>
        <taxon>Oppioidea</taxon>
        <taxon>Oppiidae</taxon>
        <taxon>Medioppia</taxon>
    </lineage>
</organism>
<dbReference type="InterPro" id="IPR001810">
    <property type="entry name" value="F-box_dom"/>
</dbReference>
<proteinExistence type="predicted"/>
<name>A0A7R9KTF6_9ACAR</name>
<accession>A0A7R9KTF6</accession>
<feature type="domain" description="F-box" evidence="1">
    <location>
        <begin position="90"/>
        <end position="123"/>
    </location>
</feature>
<dbReference type="InterPro" id="IPR036047">
    <property type="entry name" value="F-box-like_dom_sf"/>
</dbReference>
<gene>
    <name evidence="2" type="ORF">OSB1V03_LOCUS9395</name>
</gene>
<dbReference type="InterPro" id="IPR032675">
    <property type="entry name" value="LRR_dom_sf"/>
</dbReference>
<sequence>MIVRQCPTQTHKRHLWATLSSPRCLRGLTTTGHTLGRCLAPLVCGQSPGFDPIPVAGVSGGTTTSLETTDDGNEDNIQHLKIYAKDSLDRFGDDLFCILLSYLSLEDRFRCECVSKQFQRTVFDSETMTQTMETFAIKCPNIETIDCRGMILNEQTFILLDTLRDNCQHLREIYVRFGSTSDEWTQLLQPLITRMIIDWQSDPKESIINNHRLSHLSISSIDKVFDNTSGQLMAKNLLTFEFTFKGNDINSQLLSRFVADNQSLRCLVVNTIIFLGQNSVRIFADQLSRLTQLRELTLDLWHYDNSLADSLRTIGVNCKQLKRLSLVLKTNEGLGVQTLDSLQSFRRLKRLDLTLGSNQYWFWGRSRQKFNISVPGLKIMHLSLNLQQIVCNLLNNYQNHSPLLQCLSNGCQNYGTECLSHLSRLPALQTLDFWTTDLRNHYTRDHNFQ</sequence>
<dbReference type="Pfam" id="PF00646">
    <property type="entry name" value="F-box"/>
    <property type="match status" value="1"/>
</dbReference>
<dbReference type="Gene3D" id="3.80.10.10">
    <property type="entry name" value="Ribonuclease Inhibitor"/>
    <property type="match status" value="1"/>
</dbReference>
<dbReference type="Proteomes" id="UP000759131">
    <property type="component" value="Unassembled WGS sequence"/>
</dbReference>
<evidence type="ECO:0000313" key="2">
    <source>
        <dbReference type="EMBL" id="CAD7628977.1"/>
    </source>
</evidence>
<dbReference type="EMBL" id="OC860873">
    <property type="protein sequence ID" value="CAD7628977.1"/>
    <property type="molecule type" value="Genomic_DNA"/>
</dbReference>
<reference evidence="2" key="1">
    <citation type="submission" date="2020-11" db="EMBL/GenBank/DDBJ databases">
        <authorList>
            <person name="Tran Van P."/>
        </authorList>
    </citation>
    <scope>NUCLEOTIDE SEQUENCE</scope>
</reference>
<keyword evidence="3" id="KW-1185">Reference proteome</keyword>
<dbReference type="EMBL" id="CAJPIZ010006298">
    <property type="protein sequence ID" value="CAG2109407.1"/>
    <property type="molecule type" value="Genomic_DNA"/>
</dbReference>